<dbReference type="InterPro" id="IPR013563">
    <property type="entry name" value="Oligopep_ABC_C"/>
</dbReference>
<dbReference type="Gene3D" id="3.40.50.300">
    <property type="entry name" value="P-loop containing nucleotide triphosphate hydrolases"/>
    <property type="match status" value="2"/>
</dbReference>
<dbReference type="GO" id="GO:0016887">
    <property type="term" value="F:ATP hydrolysis activity"/>
    <property type="evidence" value="ECO:0007669"/>
    <property type="project" value="InterPro"/>
</dbReference>
<dbReference type="PANTHER" id="PTHR43776:SF7">
    <property type="entry name" value="D,D-DIPEPTIDE TRANSPORT ATP-BINDING PROTEIN DDPF-RELATED"/>
    <property type="match status" value="1"/>
</dbReference>
<dbReference type="FunFam" id="3.40.50.300:FF:000016">
    <property type="entry name" value="Oligopeptide ABC transporter ATP-binding component"/>
    <property type="match status" value="2"/>
</dbReference>
<dbReference type="GO" id="GO:0005524">
    <property type="term" value="F:ATP binding"/>
    <property type="evidence" value="ECO:0007669"/>
    <property type="project" value="UniProtKB-KW"/>
</dbReference>
<dbReference type="PANTHER" id="PTHR43776">
    <property type="entry name" value="TRANSPORT ATP-BINDING PROTEIN"/>
    <property type="match status" value="1"/>
</dbReference>
<dbReference type="RefSeq" id="WP_119058911.1">
    <property type="nucleotide sequence ID" value="NZ_UNSC01000001.1"/>
</dbReference>
<feature type="domain" description="ABC transporter" evidence="5">
    <location>
        <begin position="5"/>
        <end position="248"/>
    </location>
</feature>
<gene>
    <name evidence="6" type="primary">gsiA</name>
    <name evidence="6" type="ORF">SAMEA104719789_00413</name>
</gene>
<keyword evidence="4 6" id="KW-0067">ATP-binding</keyword>
<reference evidence="6 7" key="1">
    <citation type="submission" date="2018-09" db="EMBL/GenBank/DDBJ databases">
        <authorList>
            <consortium name="Pathogen Informatics"/>
        </authorList>
    </citation>
    <scope>NUCLEOTIDE SEQUENCE [LARGE SCALE GENOMIC DNA]</scope>
    <source>
        <strain evidence="6 7">OH-22767</strain>
    </source>
</reference>
<name>A0A383TWE8_9FLAO</name>
<evidence type="ECO:0000256" key="1">
    <source>
        <dbReference type="ARBA" id="ARBA00005417"/>
    </source>
</evidence>
<dbReference type="Pfam" id="PF00005">
    <property type="entry name" value="ABC_tran"/>
    <property type="match status" value="2"/>
</dbReference>
<evidence type="ECO:0000256" key="4">
    <source>
        <dbReference type="ARBA" id="ARBA00022840"/>
    </source>
</evidence>
<evidence type="ECO:0000313" key="6">
    <source>
        <dbReference type="EMBL" id="SZD71316.1"/>
    </source>
</evidence>
<organism evidence="6 7">
    <name type="scientific">Candidatus Ornithobacterium hominis</name>
    <dbReference type="NCBI Taxonomy" id="2497989"/>
    <lineage>
        <taxon>Bacteria</taxon>
        <taxon>Pseudomonadati</taxon>
        <taxon>Bacteroidota</taxon>
        <taxon>Flavobacteriia</taxon>
        <taxon>Flavobacteriales</taxon>
        <taxon>Weeksellaceae</taxon>
        <taxon>Ornithobacterium</taxon>
    </lineage>
</organism>
<dbReference type="NCBIfam" id="NF008453">
    <property type="entry name" value="PRK11308.1"/>
    <property type="match status" value="2"/>
</dbReference>
<evidence type="ECO:0000256" key="2">
    <source>
        <dbReference type="ARBA" id="ARBA00022448"/>
    </source>
</evidence>
<dbReference type="NCBIfam" id="NF007739">
    <property type="entry name" value="PRK10419.1"/>
    <property type="match status" value="2"/>
</dbReference>
<evidence type="ECO:0000259" key="5">
    <source>
        <dbReference type="PROSITE" id="PS50893"/>
    </source>
</evidence>
<dbReference type="PROSITE" id="PS50893">
    <property type="entry name" value="ABC_TRANSPORTER_2"/>
    <property type="match status" value="2"/>
</dbReference>
<dbReference type="CDD" id="cd03257">
    <property type="entry name" value="ABC_NikE_OppD_transporters"/>
    <property type="match status" value="2"/>
</dbReference>
<feature type="domain" description="ABC transporter" evidence="5">
    <location>
        <begin position="297"/>
        <end position="546"/>
    </location>
</feature>
<accession>A0A383TWE8</accession>
<proteinExistence type="inferred from homology"/>
<dbReference type="InterPro" id="IPR003593">
    <property type="entry name" value="AAA+_ATPase"/>
</dbReference>
<keyword evidence="7" id="KW-1185">Reference proteome</keyword>
<dbReference type="InterPro" id="IPR027417">
    <property type="entry name" value="P-loop_NTPase"/>
</dbReference>
<keyword evidence="3" id="KW-0547">Nucleotide-binding</keyword>
<dbReference type="InterPro" id="IPR050319">
    <property type="entry name" value="ABC_transp_ATP-bind"/>
</dbReference>
<dbReference type="SUPFAM" id="SSF52540">
    <property type="entry name" value="P-loop containing nucleoside triphosphate hydrolases"/>
    <property type="match status" value="2"/>
</dbReference>
<dbReference type="SMART" id="SM00382">
    <property type="entry name" value="AAA"/>
    <property type="match status" value="2"/>
</dbReference>
<dbReference type="GO" id="GO:0055085">
    <property type="term" value="P:transmembrane transport"/>
    <property type="evidence" value="ECO:0007669"/>
    <property type="project" value="UniProtKB-ARBA"/>
</dbReference>
<dbReference type="OrthoDB" id="1115710at2"/>
<protein>
    <submittedName>
        <fullName evidence="6">Glutathione import ATP-binding protein GsiA</fullName>
        <ecNumber evidence="6">3.6.3.-</ecNumber>
    </submittedName>
</protein>
<evidence type="ECO:0000313" key="7">
    <source>
        <dbReference type="Proteomes" id="UP000262142"/>
    </source>
</evidence>
<dbReference type="EC" id="3.6.3.-" evidence="6"/>
<keyword evidence="6" id="KW-0378">Hydrolase</keyword>
<dbReference type="AlphaFoldDB" id="A0A383TWE8"/>
<dbReference type="Pfam" id="PF08352">
    <property type="entry name" value="oligo_HPY"/>
    <property type="match status" value="2"/>
</dbReference>
<dbReference type="Proteomes" id="UP000262142">
    <property type="component" value="Unassembled WGS sequence"/>
</dbReference>
<dbReference type="PROSITE" id="PS00211">
    <property type="entry name" value="ABC_TRANSPORTER_1"/>
    <property type="match status" value="2"/>
</dbReference>
<dbReference type="GO" id="GO:0015833">
    <property type="term" value="P:peptide transport"/>
    <property type="evidence" value="ECO:0007669"/>
    <property type="project" value="InterPro"/>
</dbReference>
<comment type="similarity">
    <text evidence="1">Belongs to the ABC transporter superfamily.</text>
</comment>
<dbReference type="InterPro" id="IPR017871">
    <property type="entry name" value="ABC_transporter-like_CS"/>
</dbReference>
<dbReference type="InterPro" id="IPR003439">
    <property type="entry name" value="ABC_transporter-like_ATP-bd"/>
</dbReference>
<keyword evidence="2" id="KW-0813">Transport</keyword>
<dbReference type="EMBL" id="UNSC01000001">
    <property type="protein sequence ID" value="SZD71316.1"/>
    <property type="molecule type" value="Genomic_DNA"/>
</dbReference>
<evidence type="ECO:0000256" key="3">
    <source>
        <dbReference type="ARBA" id="ARBA00022741"/>
    </source>
</evidence>
<sequence>MRKILEINQLFISFNGFQAVKHLTFDIHEKEILGIVGESGSGKSLTSLAIKGILPKSAKIAGEILYCKEREKVNLLQRKEANGKISMIFQEPMTSLNPSMKCGHQVAESLEVHAQLSKKERKLKVITLFEDVLLPHPERIYEAYPHQISGGQKQRVMIAMALASNPELLIADEPTTALDVTVQKNILELLKHLRETKNLSIIFISHDLGVVSQLCDRVLVMYKGEKVEEGSVDEIFLSPEKSYTKGLIACRPQLGANLHRLPTVSDFLKNSDFSPKEKNVSIEEEKIERIYNRAPLLEFNHVEKFFYDSDWGSKNKFFKALENINFKLYKGESLGLVGESGSGKTTLSRALLMLQPPTHGQIIYKGKDLTQLPSKELRKLRKEIQIIFQDPNSSLNPTQTIEEILTTPLKIHQISQNANERKEIATELLNKVNLPQSSLNKYPHEFSGGQRQRIGIARALAVQPELIVCDESVSALDVSVQAQVLNLLNDLQDEFNLTYLFVSHDLSVVRHFCNRLLVLQKGRIVESGMAKSIYKNPKEKYTKELINAIPVFQKS</sequence>